<evidence type="ECO:0000256" key="3">
    <source>
        <dbReference type="SAM" id="MobiDB-lite"/>
    </source>
</evidence>
<keyword evidence="4" id="KW-0969">Cilium</keyword>
<dbReference type="KEGG" id="afo:Afer_0144"/>
<feature type="region of interest" description="Disordered" evidence="3">
    <location>
        <begin position="139"/>
        <end position="159"/>
    </location>
</feature>
<evidence type="ECO:0000256" key="2">
    <source>
        <dbReference type="ARBA" id="ARBA00022795"/>
    </source>
</evidence>
<keyword evidence="4" id="KW-0282">Flagellum</keyword>
<dbReference type="eggNOG" id="COG1843">
    <property type="taxonomic scope" value="Bacteria"/>
</dbReference>
<keyword evidence="5" id="KW-1185">Reference proteome</keyword>
<gene>
    <name evidence="4" type="ordered locus">Afer_0144</name>
</gene>
<dbReference type="HOGENOM" id="CLU_047535_1_1_11"/>
<dbReference type="AlphaFoldDB" id="C7M215"/>
<dbReference type="Proteomes" id="UP000000771">
    <property type="component" value="Chromosome"/>
</dbReference>
<keyword evidence="4" id="KW-0966">Cell projection</keyword>
<protein>
    <submittedName>
        <fullName evidence="4">Flagellar hook capping protein</fullName>
    </submittedName>
</protein>
<organism evidence="4 5">
    <name type="scientific">Acidimicrobium ferrooxidans (strain DSM 10331 / JCM 15462 / NBRC 103882 / ICP)</name>
    <dbReference type="NCBI Taxonomy" id="525909"/>
    <lineage>
        <taxon>Bacteria</taxon>
        <taxon>Bacillati</taxon>
        <taxon>Actinomycetota</taxon>
        <taxon>Acidimicrobiia</taxon>
        <taxon>Acidimicrobiales</taxon>
        <taxon>Acidimicrobiaceae</taxon>
        <taxon>Acidimicrobium</taxon>
    </lineage>
</organism>
<reference evidence="4 5" key="1">
    <citation type="journal article" date="2009" name="Stand. Genomic Sci.">
        <title>Complete genome sequence of Acidimicrobium ferrooxidans type strain (ICP).</title>
        <authorList>
            <person name="Clum A."/>
            <person name="Nolan M."/>
            <person name="Lang E."/>
            <person name="Glavina Del Rio T."/>
            <person name="Tice H."/>
            <person name="Copeland A."/>
            <person name="Cheng J.F."/>
            <person name="Lucas S."/>
            <person name="Chen F."/>
            <person name="Bruce D."/>
            <person name="Goodwin L."/>
            <person name="Pitluck S."/>
            <person name="Ivanova N."/>
            <person name="Mavrommatis K."/>
            <person name="Mikhailova N."/>
            <person name="Pati A."/>
            <person name="Chen A."/>
            <person name="Palaniappan K."/>
            <person name="Goker M."/>
            <person name="Spring S."/>
            <person name="Land M."/>
            <person name="Hauser L."/>
            <person name="Chang Y.J."/>
            <person name="Jeffries C.C."/>
            <person name="Chain P."/>
            <person name="Bristow J."/>
            <person name="Eisen J.A."/>
            <person name="Markowitz V."/>
            <person name="Hugenholtz P."/>
            <person name="Kyrpides N.C."/>
            <person name="Klenk H.P."/>
            <person name="Lapidus A."/>
        </authorList>
    </citation>
    <scope>NUCLEOTIDE SEQUENCE [LARGE SCALE GENOMIC DNA]</scope>
    <source>
        <strain evidence="5">DSM 10331 / JCM 15462 / NBRC 103882 / ICP</strain>
    </source>
</reference>
<dbReference type="EMBL" id="CP001631">
    <property type="protein sequence ID" value="ACU53113.1"/>
    <property type="molecule type" value="Genomic_DNA"/>
</dbReference>
<sequence length="159" mass="15311">MTMAVGGIGASAAGATTSASGGLASLTANEFLNLLVTELQNQNPLSPMDPSQMVSQTSSLSEVELLSTIQSALTQMASSQGILSASSLIGQSVTYQDGSGEVAGQVSGVGQSANGVVLDVGGQSVPIANVIAVGMVPSGASATGSTQTGSTTSTTGSVG</sequence>
<keyword evidence="2" id="KW-1005">Bacterial flagellum biogenesis</keyword>
<dbReference type="RefSeq" id="WP_015797618.1">
    <property type="nucleotide sequence ID" value="NC_013124.1"/>
</dbReference>
<dbReference type="OrthoDB" id="9785233at2"/>
<proteinExistence type="inferred from homology"/>
<comment type="similarity">
    <text evidence="1">Belongs to the FlgD family.</text>
</comment>
<name>C7M215_ACIFD</name>
<dbReference type="Pfam" id="PF03963">
    <property type="entry name" value="FlgD"/>
    <property type="match status" value="1"/>
</dbReference>
<dbReference type="GO" id="GO:0044781">
    <property type="term" value="P:bacterial-type flagellum organization"/>
    <property type="evidence" value="ECO:0007669"/>
    <property type="project" value="UniProtKB-KW"/>
</dbReference>
<evidence type="ECO:0000256" key="1">
    <source>
        <dbReference type="ARBA" id="ARBA00010577"/>
    </source>
</evidence>
<evidence type="ECO:0000313" key="4">
    <source>
        <dbReference type="EMBL" id="ACU53113.1"/>
    </source>
</evidence>
<dbReference type="InterPro" id="IPR005648">
    <property type="entry name" value="FlgD"/>
</dbReference>
<accession>C7M215</accession>
<evidence type="ECO:0000313" key="5">
    <source>
        <dbReference type="Proteomes" id="UP000000771"/>
    </source>
</evidence>
<dbReference type="STRING" id="525909.Afer_0144"/>